<dbReference type="Gene3D" id="3.30.1330.200">
    <property type="match status" value="1"/>
</dbReference>
<dbReference type="EMBL" id="BJZO01000003">
    <property type="protein sequence ID" value="GEO80092.1"/>
    <property type="molecule type" value="Genomic_DNA"/>
</dbReference>
<evidence type="ECO:0000256" key="1">
    <source>
        <dbReference type="ARBA" id="ARBA00022500"/>
    </source>
</evidence>
<keyword evidence="1" id="KW-0145">Chemotaxis</keyword>
<dbReference type="PANTHER" id="PTHR35147:SF3">
    <property type="entry name" value="CHEMORECEPTOR GLUTAMINE DEAMIDASE CHED 1-RELATED"/>
    <property type="match status" value="1"/>
</dbReference>
<reference evidence="3 4" key="1">
    <citation type="submission" date="2019-07" db="EMBL/GenBank/DDBJ databases">
        <title>Whole genome shotgun sequence of Rhodospirillum oryzae NBRC 107573.</title>
        <authorList>
            <person name="Hosoyama A."/>
            <person name="Uohara A."/>
            <person name="Ohji S."/>
            <person name="Ichikawa N."/>
        </authorList>
    </citation>
    <scope>NUCLEOTIDE SEQUENCE [LARGE SCALE GENOMIC DNA]</scope>
    <source>
        <strain evidence="3 4">NBRC 107573</strain>
    </source>
</reference>
<dbReference type="InterPro" id="IPR011324">
    <property type="entry name" value="Cytotoxic_necrot_fac-like_cat"/>
</dbReference>
<keyword evidence="3" id="KW-0675">Receptor</keyword>
<dbReference type="SUPFAM" id="SSF64438">
    <property type="entry name" value="CNF1/YfiH-like putative cysteine hydrolases"/>
    <property type="match status" value="1"/>
</dbReference>
<dbReference type="RefSeq" id="WP_147162157.1">
    <property type="nucleotide sequence ID" value="NZ_BJZO01000003.1"/>
</dbReference>
<dbReference type="AlphaFoldDB" id="A0A512H3Q0"/>
<proteinExistence type="predicted"/>
<protein>
    <submittedName>
        <fullName evidence="3">Putative chemoreceptor glutamine deamidase CheD</fullName>
    </submittedName>
</protein>
<dbReference type="OrthoDB" id="9807202at2"/>
<sequence>MTHMSADHLRRRVVDPRTGTTLVRLQRGEHQISRTLNEVLSCEVVAAVAVCVRDPQRTLGGAVIVLLPPVQTDPAVAVACERYGIHVLERLFLDVERAGGRRTRLEARLYGGAERAPLDLTAGPRTVALVERVLEDWGMVVAERETGGLEARRVQYSPITGRARVAPLDETRADQILVQEGRRSPVIMRNGDGSVELYE</sequence>
<keyword evidence="4" id="KW-1185">Reference proteome</keyword>
<dbReference type="InterPro" id="IPR005659">
    <property type="entry name" value="Chemorcpt_Glu_NH3ase_CheD"/>
</dbReference>
<dbReference type="InterPro" id="IPR038592">
    <property type="entry name" value="CheD-like_sf"/>
</dbReference>
<name>A0A512H3Q0_9PROT</name>
<gene>
    <name evidence="3" type="primary">cheD_2</name>
    <name evidence="3" type="ORF">ROR02_02230</name>
</gene>
<dbReference type="Pfam" id="PF03975">
    <property type="entry name" value="CheD"/>
    <property type="match status" value="1"/>
</dbReference>
<dbReference type="PANTHER" id="PTHR35147">
    <property type="entry name" value="CHEMORECEPTOR GLUTAMINE DEAMIDASE CHED-RELATED"/>
    <property type="match status" value="1"/>
</dbReference>
<dbReference type="Proteomes" id="UP000321567">
    <property type="component" value="Unassembled WGS sequence"/>
</dbReference>
<keyword evidence="2" id="KW-0378">Hydrolase</keyword>
<evidence type="ECO:0000313" key="3">
    <source>
        <dbReference type="EMBL" id="GEO80092.1"/>
    </source>
</evidence>
<dbReference type="GO" id="GO:0006935">
    <property type="term" value="P:chemotaxis"/>
    <property type="evidence" value="ECO:0007669"/>
    <property type="project" value="UniProtKB-KW"/>
</dbReference>
<organism evidence="3 4">
    <name type="scientific">Pararhodospirillum oryzae</name>
    <dbReference type="NCBI Taxonomy" id="478448"/>
    <lineage>
        <taxon>Bacteria</taxon>
        <taxon>Pseudomonadati</taxon>
        <taxon>Pseudomonadota</taxon>
        <taxon>Alphaproteobacteria</taxon>
        <taxon>Rhodospirillales</taxon>
        <taxon>Rhodospirillaceae</taxon>
        <taxon>Pararhodospirillum</taxon>
    </lineage>
</organism>
<comment type="caution">
    <text evidence="3">The sequence shown here is derived from an EMBL/GenBank/DDBJ whole genome shotgun (WGS) entry which is preliminary data.</text>
</comment>
<dbReference type="CDD" id="cd16352">
    <property type="entry name" value="CheD"/>
    <property type="match status" value="1"/>
</dbReference>
<dbReference type="GO" id="GO:0050568">
    <property type="term" value="F:protein-glutamine glutaminase activity"/>
    <property type="evidence" value="ECO:0007669"/>
    <property type="project" value="InterPro"/>
</dbReference>
<accession>A0A512H3Q0</accession>
<evidence type="ECO:0000256" key="2">
    <source>
        <dbReference type="ARBA" id="ARBA00022801"/>
    </source>
</evidence>
<evidence type="ECO:0000313" key="4">
    <source>
        <dbReference type="Proteomes" id="UP000321567"/>
    </source>
</evidence>